<proteinExistence type="predicted"/>
<gene>
    <name evidence="2" type="ORF">CW360_09405</name>
</gene>
<feature type="transmembrane region" description="Helical" evidence="1">
    <location>
        <begin position="77"/>
        <end position="97"/>
    </location>
</feature>
<evidence type="ECO:0000313" key="3">
    <source>
        <dbReference type="Proteomes" id="UP000242861"/>
    </source>
</evidence>
<dbReference type="AlphaFoldDB" id="A0A2I0CPS7"/>
<feature type="transmembrane region" description="Helical" evidence="1">
    <location>
        <begin position="186"/>
        <end position="206"/>
    </location>
</feature>
<dbReference type="Pfam" id="PF14897">
    <property type="entry name" value="EpsG"/>
    <property type="match status" value="1"/>
</dbReference>
<dbReference type="Proteomes" id="UP000242861">
    <property type="component" value="Unassembled WGS sequence"/>
</dbReference>
<keyword evidence="1" id="KW-0472">Membrane</keyword>
<evidence type="ECO:0000256" key="1">
    <source>
        <dbReference type="SAM" id="Phobius"/>
    </source>
</evidence>
<feature type="transmembrane region" description="Helical" evidence="1">
    <location>
        <begin position="151"/>
        <end position="174"/>
    </location>
</feature>
<feature type="transmembrane region" description="Helical" evidence="1">
    <location>
        <begin position="284"/>
        <end position="304"/>
    </location>
</feature>
<keyword evidence="1" id="KW-0812">Transmembrane</keyword>
<organism evidence="2 3">
    <name type="scientific">Pseudomonas fluvialis</name>
    <dbReference type="NCBI Taxonomy" id="1793966"/>
    <lineage>
        <taxon>Bacteria</taxon>
        <taxon>Pseudomonadati</taxon>
        <taxon>Pseudomonadota</taxon>
        <taxon>Gammaproteobacteria</taxon>
        <taxon>Pseudomonadales</taxon>
        <taxon>Pseudomonadaceae</taxon>
        <taxon>Pseudomonas</taxon>
    </lineage>
</organism>
<dbReference type="InterPro" id="IPR049458">
    <property type="entry name" value="EpsG-like"/>
</dbReference>
<feature type="transmembrane region" description="Helical" evidence="1">
    <location>
        <begin position="103"/>
        <end position="122"/>
    </location>
</feature>
<name>A0A2I0CPS7_9PSED</name>
<reference evidence="3" key="1">
    <citation type="submission" date="2017-12" db="EMBL/GenBank/DDBJ databases">
        <authorList>
            <person name="Yu X.-Y."/>
        </authorList>
    </citation>
    <scope>NUCLEOTIDE SEQUENCE [LARGE SCALE GENOMIC DNA]</scope>
    <source>
        <strain evidence="3">ZYSR67-Z</strain>
    </source>
</reference>
<evidence type="ECO:0008006" key="4">
    <source>
        <dbReference type="Google" id="ProtNLM"/>
    </source>
</evidence>
<evidence type="ECO:0000313" key="2">
    <source>
        <dbReference type="EMBL" id="PKF71167.1"/>
    </source>
</evidence>
<dbReference type="EMBL" id="PIYS01000016">
    <property type="protein sequence ID" value="PKF71167.1"/>
    <property type="molecule type" value="Genomic_DNA"/>
</dbReference>
<keyword evidence="1" id="KW-1133">Transmembrane helix</keyword>
<feature type="transmembrane region" description="Helical" evidence="1">
    <location>
        <begin position="311"/>
        <end position="331"/>
    </location>
</feature>
<feature type="transmembrane region" description="Helical" evidence="1">
    <location>
        <begin position="257"/>
        <end position="278"/>
    </location>
</feature>
<protein>
    <recommendedName>
        <fullName evidence="4">EpsG family protein</fullName>
    </recommendedName>
</protein>
<feature type="transmembrane region" description="Helical" evidence="1">
    <location>
        <begin position="226"/>
        <end position="245"/>
    </location>
</feature>
<feature type="transmembrane region" description="Helical" evidence="1">
    <location>
        <begin position="26"/>
        <end position="43"/>
    </location>
</feature>
<sequence length="352" mass="41458">MEVILILILFGSLVFCSFRYSSSHKLFLIFFAIGFVSYGLNYSNGDYAAYHTFYYERSYSDWGVELIYGGLSDLFKYFNLNFFEFKLFIALITLALHFRFFSYFTNVKALLAALYLLFFFSLDYVLMRNFLAVGVVLQGILALLKNDKSSVLYFVLCVFVATLIHQSSILYMFLAICFYRFKEPALFYAFCFALFAVLYYFLRLAVFNSALFAERALLYEGNLNMFFVNVLIYMVNLIFAGLFYFSNRVWFCYNPIFIRYFWGSNLGLFFVLIVMLDVPIFVRIFKTIFLLNACLITSACYSFSFKKRIRVMPVVVLYLFFCFALFVFPVYELTLDPLFSYNCLFEVSLCRQ</sequence>
<accession>A0A2I0CPS7</accession>
<comment type="caution">
    <text evidence="2">The sequence shown here is derived from an EMBL/GenBank/DDBJ whole genome shotgun (WGS) entry which is preliminary data.</text>
</comment>